<dbReference type="GO" id="GO:0051302">
    <property type="term" value="P:regulation of cell division"/>
    <property type="evidence" value="ECO:0007669"/>
    <property type="project" value="UniProtKB-ARBA"/>
</dbReference>
<protein>
    <recommendedName>
        <fullName evidence="10">SOSEKI DIX-like domain-containing protein</fullName>
    </recommendedName>
</protein>
<dbReference type="EMBL" id="KI631018">
    <property type="protein sequence ID" value="EYU31034.1"/>
    <property type="molecule type" value="Genomic_DNA"/>
</dbReference>
<feature type="compositionally biased region" description="Basic and acidic residues" evidence="9">
    <location>
        <begin position="126"/>
        <end position="135"/>
    </location>
</feature>
<dbReference type="GO" id="GO:0051258">
    <property type="term" value="P:protein polymerization"/>
    <property type="evidence" value="ECO:0007669"/>
    <property type="project" value="UniProtKB-ARBA"/>
</dbReference>
<dbReference type="PANTHER" id="PTHR31083:SF18">
    <property type="entry name" value="PROTEIN SOSEKI 2"/>
    <property type="match status" value="1"/>
</dbReference>
<evidence type="ECO:0000313" key="11">
    <source>
        <dbReference type="EMBL" id="EYU31034.1"/>
    </source>
</evidence>
<evidence type="ECO:0000313" key="12">
    <source>
        <dbReference type="Proteomes" id="UP000030748"/>
    </source>
</evidence>
<feature type="compositionally biased region" description="Basic and acidic residues" evidence="9">
    <location>
        <begin position="343"/>
        <end position="354"/>
    </location>
</feature>
<dbReference type="AlphaFoldDB" id="A0A022QTX7"/>
<dbReference type="GO" id="GO:2000067">
    <property type="term" value="P:regulation of root morphogenesis"/>
    <property type="evidence" value="ECO:0007669"/>
    <property type="project" value="UniProtKB-ARBA"/>
</dbReference>
<feature type="compositionally biased region" description="Basic residues" evidence="9">
    <location>
        <begin position="358"/>
        <end position="368"/>
    </location>
</feature>
<dbReference type="InterPro" id="IPR048351">
    <property type="entry name" value="SOK_DIX"/>
</dbReference>
<evidence type="ECO:0000256" key="4">
    <source>
        <dbReference type="ARBA" id="ARBA00022618"/>
    </source>
</evidence>
<evidence type="ECO:0000256" key="7">
    <source>
        <dbReference type="ARBA" id="ARBA00024211"/>
    </source>
</evidence>
<dbReference type="GO" id="GO:0051301">
    <property type="term" value="P:cell division"/>
    <property type="evidence" value="ECO:0007669"/>
    <property type="project" value="UniProtKB-KW"/>
</dbReference>
<evidence type="ECO:0000256" key="1">
    <source>
        <dbReference type="ARBA" id="ARBA00004413"/>
    </source>
</evidence>
<evidence type="ECO:0000256" key="9">
    <source>
        <dbReference type="SAM" id="MobiDB-lite"/>
    </source>
</evidence>
<evidence type="ECO:0000259" key="10">
    <source>
        <dbReference type="Pfam" id="PF06136"/>
    </source>
</evidence>
<feature type="domain" description="SOSEKI DIX-like" evidence="10">
    <location>
        <begin position="11"/>
        <end position="99"/>
    </location>
</feature>
<keyword evidence="5" id="KW-0472">Membrane</keyword>
<sequence>MRAAAPAFKKVEIVYYLSRNGHLEHPHYMEVTYLSHQQLRLKDVMDRLTVLRGKGMPSLYSWSCKRSYKNGYVWNDLSVNDVIHPSQGTEFVLKGSELIHADKLHHDLQLGNVVQPKRKSLPSNRQQHEPEEMSKNNHNNNNHCDNYHIEEEEEEEEFKEQVEPHKNGASDLLLSSFSSPPSTTSSTVSDKANNDIIITNINTNTNNNISASKRYEDGDQVGNEPALSINSMLLSLIACGGSASFRKTVPPPVVKPPLPPCTIGSGGGGRVVVKVAVEEDEIMMGRISENPRRFGKLQAEEKEYFSGSIVEAMSMERIEVQPGLLKKSSSHSEERSNVIGLREAADEVEREKGLKGKCIPRKKSSAKH</sequence>
<evidence type="ECO:0000256" key="5">
    <source>
        <dbReference type="ARBA" id="ARBA00023136"/>
    </source>
</evidence>
<keyword evidence="3" id="KW-1003">Cell membrane</keyword>
<organism evidence="11 12">
    <name type="scientific">Erythranthe guttata</name>
    <name type="common">Yellow monkey flower</name>
    <name type="synonym">Mimulus guttatus</name>
    <dbReference type="NCBI Taxonomy" id="4155"/>
    <lineage>
        <taxon>Eukaryota</taxon>
        <taxon>Viridiplantae</taxon>
        <taxon>Streptophyta</taxon>
        <taxon>Embryophyta</taxon>
        <taxon>Tracheophyta</taxon>
        <taxon>Spermatophyta</taxon>
        <taxon>Magnoliopsida</taxon>
        <taxon>eudicotyledons</taxon>
        <taxon>Gunneridae</taxon>
        <taxon>Pentapetalae</taxon>
        <taxon>asterids</taxon>
        <taxon>lamiids</taxon>
        <taxon>Lamiales</taxon>
        <taxon>Phrymaceae</taxon>
        <taxon>Erythranthe</taxon>
    </lineage>
</organism>
<keyword evidence="6" id="KW-0131">Cell cycle</keyword>
<evidence type="ECO:0000256" key="8">
    <source>
        <dbReference type="ARBA" id="ARBA00046534"/>
    </source>
</evidence>
<evidence type="ECO:0000256" key="3">
    <source>
        <dbReference type="ARBA" id="ARBA00022475"/>
    </source>
</evidence>
<dbReference type="STRING" id="4155.A0A022QTX7"/>
<dbReference type="Proteomes" id="UP000030748">
    <property type="component" value="Unassembled WGS sequence"/>
</dbReference>
<accession>A0A022QTX7</accession>
<keyword evidence="4" id="KW-0132">Cell division</keyword>
<reference evidence="11 12" key="1">
    <citation type="journal article" date="2013" name="Proc. Natl. Acad. Sci. U.S.A.">
        <title>Fine-scale variation in meiotic recombination in Mimulus inferred from population shotgun sequencing.</title>
        <authorList>
            <person name="Hellsten U."/>
            <person name="Wright K.M."/>
            <person name="Jenkins J."/>
            <person name="Shu S."/>
            <person name="Yuan Y."/>
            <person name="Wessler S.R."/>
            <person name="Schmutz J."/>
            <person name="Willis J.H."/>
            <person name="Rokhsar D.S."/>
        </authorList>
    </citation>
    <scope>NUCLEOTIDE SEQUENCE [LARGE SCALE GENOMIC DNA]</scope>
    <source>
        <strain evidence="12">cv. DUN x IM62</strain>
    </source>
</reference>
<keyword evidence="2" id="KW-0217">Developmental protein</keyword>
<comment type="similarity">
    <text evidence="7">Belongs to the SOSEKI family.</text>
</comment>
<feature type="region of interest" description="Disordered" evidence="9">
    <location>
        <begin position="109"/>
        <end position="145"/>
    </location>
</feature>
<feature type="region of interest" description="Disordered" evidence="9">
    <location>
        <begin position="323"/>
        <end position="368"/>
    </location>
</feature>
<keyword evidence="12" id="KW-1185">Reference proteome</keyword>
<name>A0A022QTX7_ERYGU</name>
<dbReference type="eggNOG" id="ENOG502QVHU">
    <property type="taxonomic scope" value="Eukaryota"/>
</dbReference>
<dbReference type="Pfam" id="PF06136">
    <property type="entry name" value="SOK"/>
    <property type="match status" value="1"/>
</dbReference>
<comment type="subcellular location">
    <subcellularLocation>
        <location evidence="1">Cell membrane</location>
        <topology evidence="1">Peripheral membrane protein</topology>
        <orientation evidence="1">Cytoplasmic side</orientation>
    </subcellularLocation>
</comment>
<dbReference type="GO" id="GO:0005886">
    <property type="term" value="C:plasma membrane"/>
    <property type="evidence" value="ECO:0007669"/>
    <property type="project" value="UniProtKB-SubCell"/>
</dbReference>
<comment type="subunit">
    <text evidence="8">Homodimer. Forms long polymer filaments with other SOKs proteins polymers (e.g. SOK1, SOK2, SOK3 and SOK4) crucial for polar localization and biological activity. Binds to ANGUSTIFOLIA (AN).</text>
</comment>
<dbReference type="PANTHER" id="PTHR31083">
    <property type="entry name" value="UPSTREAM OF FLC PROTEIN (DUF966)"/>
    <property type="match status" value="1"/>
</dbReference>
<gene>
    <name evidence="11" type="ORF">MIMGU_mgv1a008596mg</name>
</gene>
<evidence type="ECO:0000256" key="2">
    <source>
        <dbReference type="ARBA" id="ARBA00022473"/>
    </source>
</evidence>
<dbReference type="GO" id="GO:0090708">
    <property type="term" value="P:specification of plant organ axis polarity"/>
    <property type="evidence" value="ECO:0007669"/>
    <property type="project" value="UniProtKB-ARBA"/>
</dbReference>
<feature type="region of interest" description="Disordered" evidence="9">
    <location>
        <begin position="170"/>
        <end position="189"/>
    </location>
</feature>
<proteinExistence type="inferred from homology"/>
<evidence type="ECO:0000256" key="6">
    <source>
        <dbReference type="ARBA" id="ARBA00023306"/>
    </source>
</evidence>
<dbReference type="PIRSF" id="PIRSF031043">
    <property type="entry name" value="UCP031043"/>
    <property type="match status" value="1"/>
</dbReference>
<dbReference type="InterPro" id="IPR021182">
    <property type="entry name" value="SOK_magnoliopsida"/>
</dbReference>
<dbReference type="InterPro" id="IPR010369">
    <property type="entry name" value="SOK"/>
</dbReference>